<feature type="non-terminal residue" evidence="2">
    <location>
        <position position="1"/>
    </location>
</feature>
<evidence type="ECO:0000313" key="3">
    <source>
        <dbReference type="Proteomes" id="UP001054837"/>
    </source>
</evidence>
<sequence length="119" mass="13153">TLRKEEISQQQRRKGRGRGKKKKGRKDKPGGPSPYHPLSLQRKSNRKTPMNKFASPLPLPIEDIPAAASPEPGLSQFNADQAMNDLWKNRCPRRNGGGGGEREAVGVGARGREAHRGRH</sequence>
<dbReference type="EMBL" id="BPLQ01010168">
    <property type="protein sequence ID" value="GIY48881.1"/>
    <property type="molecule type" value="Genomic_DNA"/>
</dbReference>
<feature type="compositionally biased region" description="Basic and acidic residues" evidence="1">
    <location>
        <begin position="100"/>
        <end position="119"/>
    </location>
</feature>
<proteinExistence type="predicted"/>
<evidence type="ECO:0000313" key="2">
    <source>
        <dbReference type="EMBL" id="GIY48881.1"/>
    </source>
</evidence>
<organism evidence="2 3">
    <name type="scientific">Caerostris darwini</name>
    <dbReference type="NCBI Taxonomy" id="1538125"/>
    <lineage>
        <taxon>Eukaryota</taxon>
        <taxon>Metazoa</taxon>
        <taxon>Ecdysozoa</taxon>
        <taxon>Arthropoda</taxon>
        <taxon>Chelicerata</taxon>
        <taxon>Arachnida</taxon>
        <taxon>Araneae</taxon>
        <taxon>Araneomorphae</taxon>
        <taxon>Entelegynae</taxon>
        <taxon>Araneoidea</taxon>
        <taxon>Araneidae</taxon>
        <taxon>Caerostris</taxon>
    </lineage>
</organism>
<comment type="caution">
    <text evidence="2">The sequence shown here is derived from an EMBL/GenBank/DDBJ whole genome shotgun (WGS) entry which is preliminary data.</text>
</comment>
<feature type="compositionally biased region" description="Basic residues" evidence="1">
    <location>
        <begin position="11"/>
        <end position="26"/>
    </location>
</feature>
<reference evidence="2 3" key="1">
    <citation type="submission" date="2021-06" db="EMBL/GenBank/DDBJ databases">
        <title>Caerostris darwini draft genome.</title>
        <authorList>
            <person name="Kono N."/>
            <person name="Arakawa K."/>
        </authorList>
    </citation>
    <scope>NUCLEOTIDE SEQUENCE [LARGE SCALE GENOMIC DNA]</scope>
</reference>
<feature type="region of interest" description="Disordered" evidence="1">
    <location>
        <begin position="1"/>
        <end position="119"/>
    </location>
</feature>
<keyword evidence="3" id="KW-1185">Reference proteome</keyword>
<dbReference type="Proteomes" id="UP001054837">
    <property type="component" value="Unassembled WGS sequence"/>
</dbReference>
<accession>A0AAV4TTV4</accession>
<name>A0AAV4TTV4_9ARAC</name>
<protein>
    <submittedName>
        <fullName evidence="2">Uncharacterized protein</fullName>
    </submittedName>
</protein>
<gene>
    <name evidence="2" type="ORF">CDAR_450731</name>
</gene>
<evidence type="ECO:0000256" key="1">
    <source>
        <dbReference type="SAM" id="MobiDB-lite"/>
    </source>
</evidence>
<dbReference type="AlphaFoldDB" id="A0AAV4TTV4"/>